<dbReference type="EMBL" id="JALNTZ010000003">
    <property type="protein sequence ID" value="KAJ3659541.1"/>
    <property type="molecule type" value="Genomic_DNA"/>
</dbReference>
<keyword evidence="16" id="KW-1185">Reference proteome</keyword>
<evidence type="ECO:0000256" key="8">
    <source>
        <dbReference type="ARBA" id="ARBA00023242"/>
    </source>
</evidence>
<keyword evidence="7 10" id="KW-0226">DNA condensation</keyword>
<dbReference type="GO" id="GO:0007076">
    <property type="term" value="P:mitotic chromosome condensation"/>
    <property type="evidence" value="ECO:0007669"/>
    <property type="project" value="InterPro"/>
</dbReference>
<keyword evidence="9 10" id="KW-0131">Cell cycle</keyword>
<keyword evidence="6 10" id="KW-0498">Mitosis</keyword>
<dbReference type="GO" id="GO:0000796">
    <property type="term" value="C:condensin complex"/>
    <property type="evidence" value="ECO:0007669"/>
    <property type="project" value="TreeGrafter"/>
</dbReference>
<reference evidence="15" key="1">
    <citation type="journal article" date="2023" name="G3 (Bethesda)">
        <title>Whole genome assemblies of Zophobas morio and Tenebrio molitor.</title>
        <authorList>
            <person name="Kaur S."/>
            <person name="Stinson S.A."/>
            <person name="diCenzo G.C."/>
        </authorList>
    </citation>
    <scope>NUCLEOTIDE SEQUENCE</scope>
    <source>
        <strain evidence="15">QUZm001</strain>
    </source>
</reference>
<comment type="subcellular location">
    <subcellularLocation>
        <location evidence="2">Chromosome</location>
    </subcellularLocation>
    <subcellularLocation>
        <location evidence="1">Nucleus</location>
    </subcellularLocation>
</comment>
<organism evidence="15 16">
    <name type="scientific">Zophobas morio</name>
    <dbReference type="NCBI Taxonomy" id="2755281"/>
    <lineage>
        <taxon>Eukaryota</taxon>
        <taxon>Metazoa</taxon>
        <taxon>Ecdysozoa</taxon>
        <taxon>Arthropoda</taxon>
        <taxon>Hexapoda</taxon>
        <taxon>Insecta</taxon>
        <taxon>Pterygota</taxon>
        <taxon>Neoptera</taxon>
        <taxon>Endopterygota</taxon>
        <taxon>Coleoptera</taxon>
        <taxon>Polyphaga</taxon>
        <taxon>Cucujiformia</taxon>
        <taxon>Tenebrionidae</taxon>
        <taxon>Zophobas</taxon>
    </lineage>
</organism>
<comment type="function">
    <text evidence="10">Regulatory subunit of the condensin complex, a complex required for conversion of interphase chromatin into mitotic-like condense chromosomes. The condensin complex probably introduces positive supercoils into relaxed DNA in the presence of type I topoisomerases and converts nicked DNA into positive knotted forms in the presence of type II topoisomerases.</text>
</comment>
<feature type="compositionally biased region" description="Basic residues" evidence="12">
    <location>
        <begin position="1276"/>
        <end position="1289"/>
    </location>
</feature>
<dbReference type="InterPro" id="IPR007673">
    <property type="entry name" value="Condensin_cplx_su1"/>
</dbReference>
<evidence type="ECO:0000256" key="10">
    <source>
        <dbReference type="PIRNR" id="PIRNR017127"/>
    </source>
</evidence>
<dbReference type="Pfam" id="PF12717">
    <property type="entry name" value="Cnd1"/>
    <property type="match status" value="1"/>
</dbReference>
<feature type="domain" description="Condensin complex subunit 1 N-terminal" evidence="14">
    <location>
        <begin position="75"/>
        <end position="229"/>
    </location>
</feature>
<dbReference type="Gene3D" id="1.25.10.10">
    <property type="entry name" value="Leucine-rich Repeat Variant"/>
    <property type="match status" value="2"/>
</dbReference>
<keyword evidence="8" id="KW-0539">Nucleus</keyword>
<comment type="caution">
    <text evidence="15">The sequence shown here is derived from an EMBL/GenBank/DDBJ whole genome shotgun (WGS) entry which is preliminary data.</text>
</comment>
<feature type="compositionally biased region" description="Basic residues" evidence="12">
    <location>
        <begin position="1359"/>
        <end position="1373"/>
    </location>
</feature>
<feature type="coiled-coil region" evidence="11">
    <location>
        <begin position="434"/>
        <end position="468"/>
    </location>
</feature>
<feature type="compositionally biased region" description="Basic residues" evidence="12">
    <location>
        <begin position="1306"/>
        <end position="1315"/>
    </location>
</feature>
<proteinExistence type="inferred from homology"/>
<dbReference type="GO" id="GO:0042393">
    <property type="term" value="F:histone binding"/>
    <property type="evidence" value="ECO:0007669"/>
    <property type="project" value="TreeGrafter"/>
</dbReference>
<gene>
    <name evidence="15" type="ORF">Zmor_011225</name>
</gene>
<evidence type="ECO:0000313" key="16">
    <source>
        <dbReference type="Proteomes" id="UP001168821"/>
    </source>
</evidence>
<comment type="similarity">
    <text evidence="3 10">Belongs to the CND1 (condensin subunit 1) family.</text>
</comment>
<dbReference type="PIRSF" id="PIRSF017127">
    <property type="entry name" value="Condensin_D2"/>
    <property type="match status" value="1"/>
</dbReference>
<feature type="compositionally biased region" description="Basic residues" evidence="12">
    <location>
        <begin position="1332"/>
        <end position="1341"/>
    </location>
</feature>
<name>A0AA38MK92_9CUCU</name>
<evidence type="ECO:0000259" key="14">
    <source>
        <dbReference type="Pfam" id="PF12922"/>
    </source>
</evidence>
<evidence type="ECO:0000256" key="11">
    <source>
        <dbReference type="SAM" id="Coils"/>
    </source>
</evidence>
<sequence>MAEIVFTIPTDRAELLSEVHSNYTVKNVVIPAEIIDKLEEAHMCLREEGPNFILENFDTYYSILHHADKLRPDVLHKAYNNLQKATADLNNTILFLLDDKDNLTDEIKAKMVNVLKMLVYIYIQFIIYLEDQKKKNQDDLVGRDKNKDNKKSNNFTVDKSKALAAISSIIQREINLFWDPPIVEHDFVGLIAELCFVLLQNPSIKQEKAVIMEIFGVFGNLVKIYEYGKTFVTRLIRTIRMYEHVVHCVAEGITMIVNQFNCQSLIHHFVKEATEWQVDETFQDALGTRCCSLFLTELAVAIPDLILPEVMYLNKYLAHESTALRIAVLNVMYEIVLKVLTKHDLTEEQKELRDEFFEVIIEHVRDVSAPVRVKVIQNLSKLQKENAIPLTFQNEILSEIIKHLKDKAANVRKSAINCVTTFLEHNPYGANLQLKQAELQLAEKKQLLEKMESSYKEAQLAKIEQLENKWKSNIEEDLKEIIQKQLDKGDEEQEETEVPQELDNDQTVEQIRIYLNEKKYLEAFTLCRNLKDSTEEFKNMRKLAEDHEVTVYMTILHSIFINSVKIVEELRTGAGMTAEDIKKIEALENIIKYFENTTVFLKVIENAVKPMKSLLFSQSMSDTNEAIQFFVTAYQFQIDNATEGVLEMLKIMRCSEQERQTAVVEAFKAIYLTTDTRSMAEHTSTIVNRLLSLLKDLSYENLDDFQSIVTEWTSKGILDNSVIDKCWQYYTQRDQVSNDDARAAAEILRMAAIGRYTIITKNINVVSKIIFSEQHKNDMLFLASSCRLLSVAGLEKIDVQSENPPFRIKHTDPIFQNLADILVEGFFQKDSFYSEAMQAGLDFIFRVCSKPMEIAEKMMQQINERLKDLPRAMFLIVRLCELLGCMAVKLLGYLDNSVYRELKRRNYLREERKKESKNKKNGRKSKKARKSILETSVLSESSVNETVLMGAEAEDTDAEFILTVLENDVVSTKGVLGQYSPLILEICQKPNIFTDLLVQQAAVTAMMRYMLVSSKFSRENIRLLFTILEKTAYPEIKCTILVHCSDLLTRFPNIVEPWSDHIYKMLKDALVEVRKTAFFSLANLILRSMIRAHSHIAEMAACLIDQNQEVSEMAKNFFERMAQKENNLVNVIPDIFTHLVRVDEVTEEELRYILKFLFDLVDTSKRLENLVDRFCCKYTPDENMRLNRNITYSLSLINYNDKALRKLREKFPMYQHHLHDAEIYSTFKQILTECSKTKVGKTDLKPIVAEIETCIASVFEVNEDGQPSRPPPVLKSAKKGKGRPKKKSAKKQESDSDEDSDEGKAKGRGRKRGGKKQVTDSEDEDSDEGKAKGRHRKKSAKKQISDSEDNDSDEGTSSKTKKRTHSARRGSKS</sequence>
<feature type="region of interest" description="Disordered" evidence="12">
    <location>
        <begin position="1262"/>
        <end position="1373"/>
    </location>
</feature>
<keyword evidence="4" id="KW-0158">Chromosome</keyword>
<evidence type="ECO:0000256" key="4">
    <source>
        <dbReference type="ARBA" id="ARBA00022454"/>
    </source>
</evidence>
<keyword evidence="5 10" id="KW-0132">Cell division</keyword>
<evidence type="ECO:0000256" key="6">
    <source>
        <dbReference type="ARBA" id="ARBA00022776"/>
    </source>
</evidence>
<accession>A0AA38MK92</accession>
<dbReference type="Proteomes" id="UP001168821">
    <property type="component" value="Unassembled WGS sequence"/>
</dbReference>
<dbReference type="Pfam" id="PF12922">
    <property type="entry name" value="Cnd1_N"/>
    <property type="match status" value="1"/>
</dbReference>
<dbReference type="InterPro" id="IPR026971">
    <property type="entry name" value="CND1/NCAPD3"/>
</dbReference>
<evidence type="ECO:0000256" key="12">
    <source>
        <dbReference type="SAM" id="MobiDB-lite"/>
    </source>
</evidence>
<dbReference type="GO" id="GO:0005634">
    <property type="term" value="C:nucleus"/>
    <property type="evidence" value="ECO:0007669"/>
    <property type="project" value="UniProtKB-SubCell"/>
</dbReference>
<feature type="compositionally biased region" description="Basic residues" evidence="12">
    <location>
        <begin position="915"/>
        <end position="930"/>
    </location>
</feature>
<keyword evidence="11" id="KW-0175">Coiled coil</keyword>
<dbReference type="InterPro" id="IPR024324">
    <property type="entry name" value="Condensin_cplx_su1_N"/>
</dbReference>
<dbReference type="PANTHER" id="PTHR14222">
    <property type="entry name" value="CONDENSIN"/>
    <property type="match status" value="1"/>
</dbReference>
<evidence type="ECO:0000313" key="15">
    <source>
        <dbReference type="EMBL" id="KAJ3659541.1"/>
    </source>
</evidence>
<evidence type="ECO:0000256" key="7">
    <source>
        <dbReference type="ARBA" id="ARBA00023067"/>
    </source>
</evidence>
<dbReference type="InterPro" id="IPR032682">
    <property type="entry name" value="Cnd1_C"/>
</dbReference>
<dbReference type="GO" id="GO:0000779">
    <property type="term" value="C:condensed chromosome, centromeric region"/>
    <property type="evidence" value="ECO:0007669"/>
    <property type="project" value="TreeGrafter"/>
</dbReference>
<evidence type="ECO:0000256" key="5">
    <source>
        <dbReference type="ARBA" id="ARBA00022618"/>
    </source>
</evidence>
<dbReference type="SUPFAM" id="SSF48371">
    <property type="entry name" value="ARM repeat"/>
    <property type="match status" value="1"/>
</dbReference>
<dbReference type="GO" id="GO:0051301">
    <property type="term" value="P:cell division"/>
    <property type="evidence" value="ECO:0007669"/>
    <property type="project" value="UniProtKB-KW"/>
</dbReference>
<dbReference type="InterPro" id="IPR016024">
    <property type="entry name" value="ARM-type_fold"/>
</dbReference>
<feature type="region of interest" description="Disordered" evidence="12">
    <location>
        <begin position="910"/>
        <end position="933"/>
    </location>
</feature>
<dbReference type="InterPro" id="IPR011989">
    <property type="entry name" value="ARM-like"/>
</dbReference>
<protein>
    <recommendedName>
        <fullName evidence="10">Condensin complex subunit 1</fullName>
    </recommendedName>
</protein>
<evidence type="ECO:0000256" key="2">
    <source>
        <dbReference type="ARBA" id="ARBA00004286"/>
    </source>
</evidence>
<feature type="domain" description="Condensin complex subunit 1 C-terminal" evidence="13">
    <location>
        <begin position="1036"/>
        <end position="1194"/>
    </location>
</feature>
<dbReference type="GO" id="GO:0010032">
    <property type="term" value="P:meiotic chromosome condensation"/>
    <property type="evidence" value="ECO:0007669"/>
    <property type="project" value="TreeGrafter"/>
</dbReference>
<evidence type="ECO:0000259" key="13">
    <source>
        <dbReference type="Pfam" id="PF12717"/>
    </source>
</evidence>
<evidence type="ECO:0000256" key="3">
    <source>
        <dbReference type="ARBA" id="ARBA00009606"/>
    </source>
</evidence>
<evidence type="ECO:0000256" key="1">
    <source>
        <dbReference type="ARBA" id="ARBA00004123"/>
    </source>
</evidence>
<dbReference type="PANTHER" id="PTHR14222:SF2">
    <property type="entry name" value="CONDENSIN COMPLEX SUBUNIT 1"/>
    <property type="match status" value="1"/>
</dbReference>
<evidence type="ECO:0000256" key="9">
    <source>
        <dbReference type="ARBA" id="ARBA00023306"/>
    </source>
</evidence>